<dbReference type="Pfam" id="PF01443">
    <property type="entry name" value="Viral_helicase1"/>
    <property type="match status" value="1"/>
</dbReference>
<dbReference type="EMBL" id="JTDY01003265">
    <property type="protein sequence ID" value="KOB69843.1"/>
    <property type="molecule type" value="Genomic_DNA"/>
</dbReference>
<gene>
    <name evidence="3" type="ORF">OBRU01_16268</name>
</gene>
<accession>A0A0L7L2W3</accession>
<dbReference type="GO" id="GO:0005524">
    <property type="term" value="F:ATP binding"/>
    <property type="evidence" value="ECO:0007669"/>
    <property type="project" value="InterPro"/>
</dbReference>
<protein>
    <submittedName>
        <fullName evidence="3">Replicase large subunit</fullName>
    </submittedName>
</protein>
<dbReference type="SUPFAM" id="SSF52540">
    <property type="entry name" value="P-loop containing nucleoside triphosphate hydrolases"/>
    <property type="match status" value="2"/>
</dbReference>
<evidence type="ECO:0000313" key="3">
    <source>
        <dbReference type="EMBL" id="KOB69843.1"/>
    </source>
</evidence>
<feature type="compositionally biased region" description="Basic and acidic residues" evidence="1">
    <location>
        <begin position="62"/>
        <end position="73"/>
    </location>
</feature>
<dbReference type="PROSITE" id="PS51657">
    <property type="entry name" value="PSRV_HELICASE"/>
    <property type="match status" value="1"/>
</dbReference>
<feature type="region of interest" description="Disordered" evidence="1">
    <location>
        <begin position="47"/>
        <end position="76"/>
    </location>
</feature>
<dbReference type="Proteomes" id="UP000037510">
    <property type="component" value="Unassembled WGS sequence"/>
</dbReference>
<evidence type="ECO:0000313" key="4">
    <source>
        <dbReference type="Proteomes" id="UP000037510"/>
    </source>
</evidence>
<organism evidence="3 4">
    <name type="scientific">Operophtera brumata</name>
    <name type="common">Winter moth</name>
    <name type="synonym">Phalaena brumata</name>
    <dbReference type="NCBI Taxonomy" id="104452"/>
    <lineage>
        <taxon>Eukaryota</taxon>
        <taxon>Metazoa</taxon>
        <taxon>Ecdysozoa</taxon>
        <taxon>Arthropoda</taxon>
        <taxon>Hexapoda</taxon>
        <taxon>Insecta</taxon>
        <taxon>Pterygota</taxon>
        <taxon>Neoptera</taxon>
        <taxon>Endopterygota</taxon>
        <taxon>Lepidoptera</taxon>
        <taxon>Glossata</taxon>
        <taxon>Ditrysia</taxon>
        <taxon>Geometroidea</taxon>
        <taxon>Geometridae</taxon>
        <taxon>Larentiinae</taxon>
        <taxon>Operophtera</taxon>
    </lineage>
</organism>
<reference evidence="3 4" key="1">
    <citation type="journal article" date="2015" name="Genome Biol. Evol.">
        <title>The genome of winter moth (Operophtera brumata) provides a genomic perspective on sexual dimorphism and phenology.</title>
        <authorList>
            <person name="Derks M.F."/>
            <person name="Smit S."/>
            <person name="Salis L."/>
            <person name="Schijlen E."/>
            <person name="Bossers A."/>
            <person name="Mateman C."/>
            <person name="Pijl A.S."/>
            <person name="de Ridder D."/>
            <person name="Groenen M.A."/>
            <person name="Visser M.E."/>
            <person name="Megens H.J."/>
        </authorList>
    </citation>
    <scope>NUCLEOTIDE SEQUENCE [LARGE SCALE GENOMIC DNA]</scope>
    <source>
        <strain evidence="3">WM2013NL</strain>
        <tissue evidence="3">Head and thorax</tissue>
    </source>
</reference>
<keyword evidence="4" id="KW-1185">Reference proteome</keyword>
<proteinExistence type="predicted"/>
<name>A0A0L7L2W3_OPEBR</name>
<dbReference type="InterPro" id="IPR027417">
    <property type="entry name" value="P-loop_NTPase"/>
</dbReference>
<dbReference type="InterPro" id="IPR027351">
    <property type="entry name" value="(+)RNA_virus_helicase_core_dom"/>
</dbReference>
<dbReference type="Gene3D" id="3.40.50.300">
    <property type="entry name" value="P-loop containing nucleotide triphosphate hydrolases"/>
    <property type="match status" value="2"/>
</dbReference>
<evidence type="ECO:0000259" key="2">
    <source>
        <dbReference type="PROSITE" id="PS51657"/>
    </source>
</evidence>
<feature type="domain" description="(+)RNA virus helicase C-terminal" evidence="2">
    <location>
        <begin position="252"/>
        <end position="574"/>
    </location>
</feature>
<sequence length="597" mass="65935">MINYAKGEVADRLGCIKASEHHEVVVYEDRGENLSFLKVHDWNTATDSWGHPIPTSISGSERVQKKEADKEEANPPARVRAAGGSKLAELVNAFSMAAQSLVGKPSEPTRGRAKAEVNPIPEPLKVARTRADMGQVSPPSLKPAVSPSDHVANAFLEFLALTRASREVNLQTCKKILQTFEQGNESLLKVLLEEAEAAVYNNDNFQVIQGTMSGSYMAAYNATSGFVVQREDETDRTEKPNFVTPVSDPIVVVARCTKIMLDDKILEKVKTLSGCQEADWKHWTIPNIRWINGVPGRGKTTWVVKNFNVDKDTIITSTTEAANDLNDKLALRIGDQAKTKVRTMASVLVNGFRELDKSYRLTIDEALMNHFGAIIMASRLSGAGEIVLIGDVNQLPYIDRNNLFEIRYNRPNLIANISQELLCTHRNPMDVAYALREVYSGIYSSKPIVSSLKLKRYNGEQIPSDLSDTLFLVHTQEEKVTLSNQGYGGGTESRTLTIHEAQGLSYESVIIINTWCKMKLHESVPLAVVAISRHTNSCTYYTDDTKDTIGRFIERAMAASTKAIIDYNLKMAIKDRNAAVGQALACLSRKEAEIGGG</sequence>
<comment type="caution">
    <text evidence="3">The sequence shown here is derived from an EMBL/GenBank/DDBJ whole genome shotgun (WGS) entry which is preliminary data.</text>
</comment>
<evidence type="ECO:0000256" key="1">
    <source>
        <dbReference type="SAM" id="MobiDB-lite"/>
    </source>
</evidence>
<dbReference type="AlphaFoldDB" id="A0A0L7L2W3"/>